<dbReference type="InterPro" id="IPR006461">
    <property type="entry name" value="PLAC_motif_containing"/>
</dbReference>
<evidence type="ECO:0000313" key="2">
    <source>
        <dbReference type="Proteomes" id="UP001231189"/>
    </source>
</evidence>
<accession>A0AAD8VI43</accession>
<protein>
    <submittedName>
        <fullName evidence="1">Uncharacterized protein</fullName>
    </submittedName>
</protein>
<proteinExistence type="predicted"/>
<dbReference type="NCBIfam" id="TIGR01571">
    <property type="entry name" value="A_thal_Cys_rich"/>
    <property type="match status" value="1"/>
</dbReference>
<dbReference type="AlphaFoldDB" id="A0AAD8VI43"/>
<dbReference type="EMBL" id="JAUUTY010000007">
    <property type="protein sequence ID" value="KAK1605675.1"/>
    <property type="molecule type" value="Genomic_DNA"/>
</dbReference>
<dbReference type="Proteomes" id="UP001231189">
    <property type="component" value="Unassembled WGS sequence"/>
</dbReference>
<dbReference type="Pfam" id="PF04749">
    <property type="entry name" value="PLAC8"/>
    <property type="match status" value="1"/>
</dbReference>
<comment type="caution">
    <text evidence="1">The sequence shown here is derived from an EMBL/GenBank/DDBJ whole genome shotgun (WGS) entry which is preliminary data.</text>
</comment>
<gene>
    <name evidence="1" type="ORF">QYE76_029348</name>
</gene>
<name>A0AAD8VI43_LOLMU</name>
<reference evidence="1" key="1">
    <citation type="submission" date="2023-07" db="EMBL/GenBank/DDBJ databases">
        <title>A chromosome-level genome assembly of Lolium multiflorum.</title>
        <authorList>
            <person name="Chen Y."/>
            <person name="Copetti D."/>
            <person name="Kolliker R."/>
            <person name="Studer B."/>
        </authorList>
    </citation>
    <scope>NUCLEOTIDE SEQUENCE</scope>
    <source>
        <strain evidence="1">02402/16</strain>
        <tissue evidence="1">Leaf</tissue>
    </source>
</reference>
<evidence type="ECO:0000313" key="1">
    <source>
        <dbReference type="EMBL" id="KAK1605675.1"/>
    </source>
</evidence>
<keyword evidence="2" id="KW-1185">Reference proteome</keyword>
<sequence length="134" mass="14269">MSSAGAWSSGLLDCCDDAGLCCLTCFCPCVTFGRVAEIVSGGERSCGAAGAIYVLIAALTRCQWIYSCTYRARLRTQYALPDAPCCDCCVHLCCSPCALTQEYRELKARGFDPEAGWEANADKGNAPGAQQMGR</sequence>
<organism evidence="1 2">
    <name type="scientific">Lolium multiflorum</name>
    <name type="common">Italian ryegrass</name>
    <name type="synonym">Lolium perenne subsp. multiflorum</name>
    <dbReference type="NCBI Taxonomy" id="4521"/>
    <lineage>
        <taxon>Eukaryota</taxon>
        <taxon>Viridiplantae</taxon>
        <taxon>Streptophyta</taxon>
        <taxon>Embryophyta</taxon>
        <taxon>Tracheophyta</taxon>
        <taxon>Spermatophyta</taxon>
        <taxon>Magnoliopsida</taxon>
        <taxon>Liliopsida</taxon>
        <taxon>Poales</taxon>
        <taxon>Poaceae</taxon>
        <taxon>BOP clade</taxon>
        <taxon>Pooideae</taxon>
        <taxon>Poodae</taxon>
        <taxon>Poeae</taxon>
        <taxon>Poeae Chloroplast Group 2 (Poeae type)</taxon>
        <taxon>Loliodinae</taxon>
        <taxon>Loliinae</taxon>
        <taxon>Lolium</taxon>
    </lineage>
</organism>
<dbReference type="PANTHER" id="PTHR15907">
    <property type="entry name" value="DUF614 FAMILY PROTEIN-RELATED"/>
    <property type="match status" value="1"/>
</dbReference>